<dbReference type="RefSeq" id="WP_340360368.1">
    <property type="nucleotide sequence ID" value="NZ_JBBKZU010000017.1"/>
</dbReference>
<keyword evidence="4" id="KW-1185">Reference proteome</keyword>
<accession>A0ABU8VNB9</accession>
<feature type="chain" id="PRO_5046827678" description="DUF4124 domain-containing protein" evidence="2">
    <location>
        <begin position="29"/>
        <end position="151"/>
    </location>
</feature>
<evidence type="ECO:0008006" key="5">
    <source>
        <dbReference type="Google" id="ProtNLM"/>
    </source>
</evidence>
<evidence type="ECO:0000313" key="3">
    <source>
        <dbReference type="EMBL" id="MEJ8815152.1"/>
    </source>
</evidence>
<reference evidence="3 4" key="1">
    <citation type="submission" date="2024-03" db="EMBL/GenBank/DDBJ databases">
        <title>Novel species of the genus Variovorax.</title>
        <authorList>
            <person name="Liu Q."/>
            <person name="Xin Y.-H."/>
        </authorList>
    </citation>
    <scope>NUCLEOTIDE SEQUENCE [LARGE SCALE GENOMIC DNA]</scope>
    <source>
        <strain evidence="3 4">KACC 18899</strain>
    </source>
</reference>
<dbReference type="Proteomes" id="UP001365846">
    <property type="component" value="Unassembled WGS sequence"/>
</dbReference>
<protein>
    <recommendedName>
        <fullName evidence="5">DUF4124 domain-containing protein</fullName>
    </recommendedName>
</protein>
<feature type="compositionally biased region" description="Basic and acidic residues" evidence="1">
    <location>
        <begin position="106"/>
        <end position="117"/>
    </location>
</feature>
<feature type="compositionally biased region" description="Basic residues" evidence="1">
    <location>
        <begin position="140"/>
        <end position="151"/>
    </location>
</feature>
<feature type="signal peptide" evidence="2">
    <location>
        <begin position="1"/>
        <end position="28"/>
    </location>
</feature>
<comment type="caution">
    <text evidence="3">The sequence shown here is derived from an EMBL/GenBank/DDBJ whole genome shotgun (WGS) entry which is preliminary data.</text>
</comment>
<organism evidence="3 4">
    <name type="scientific">Variovorax ureilyticus</name>
    <dbReference type="NCBI Taxonomy" id="1836198"/>
    <lineage>
        <taxon>Bacteria</taxon>
        <taxon>Pseudomonadati</taxon>
        <taxon>Pseudomonadota</taxon>
        <taxon>Betaproteobacteria</taxon>
        <taxon>Burkholderiales</taxon>
        <taxon>Comamonadaceae</taxon>
        <taxon>Variovorax</taxon>
    </lineage>
</organism>
<name>A0ABU8VNB9_9BURK</name>
<proteinExistence type="predicted"/>
<feature type="region of interest" description="Disordered" evidence="1">
    <location>
        <begin position="79"/>
        <end position="151"/>
    </location>
</feature>
<feature type="compositionally biased region" description="Basic and acidic residues" evidence="1">
    <location>
        <begin position="79"/>
        <end position="88"/>
    </location>
</feature>
<evidence type="ECO:0000313" key="4">
    <source>
        <dbReference type="Proteomes" id="UP001365846"/>
    </source>
</evidence>
<evidence type="ECO:0000256" key="1">
    <source>
        <dbReference type="SAM" id="MobiDB-lite"/>
    </source>
</evidence>
<keyword evidence="2" id="KW-0732">Signal</keyword>
<dbReference type="EMBL" id="JBBKZU010000017">
    <property type="protein sequence ID" value="MEJ8815152.1"/>
    <property type="molecule type" value="Genomic_DNA"/>
</dbReference>
<gene>
    <name evidence="3" type="ORF">WKW77_29045</name>
</gene>
<sequence length="151" mass="16534">MKLSHTPKTTARCAALLMATCIPWSAVAAEGGGTWRCGNTYTDQPCRNGRLVEVDDARDPSHRRAADETIRDAHAAANRMEGDRRRLEAAGARNRPILIDNSPGRDGAERKSAPEKLRKGKKDVLYTSMQTGQDAESTKKTKKAKKKKSGD</sequence>
<evidence type="ECO:0000256" key="2">
    <source>
        <dbReference type="SAM" id="SignalP"/>
    </source>
</evidence>